<dbReference type="AlphaFoldDB" id="A0A2W7I4P5"/>
<comment type="caution">
    <text evidence="1">The sequence shown here is derived from an EMBL/GenBank/DDBJ whole genome shotgun (WGS) entry which is preliminary data.</text>
</comment>
<name>A0A2W7I4P5_9PROT</name>
<reference evidence="1 2" key="1">
    <citation type="submission" date="2018-06" db="EMBL/GenBank/DDBJ databases">
        <title>Genomic Encyclopedia of Archaeal and Bacterial Type Strains, Phase II (KMG-II): from individual species to whole genera.</title>
        <authorList>
            <person name="Goeker M."/>
        </authorList>
    </citation>
    <scope>NUCLEOTIDE SEQUENCE [LARGE SCALE GENOMIC DNA]</scope>
    <source>
        <strain evidence="1 2">DSM 24525</strain>
    </source>
</reference>
<evidence type="ECO:0000313" key="2">
    <source>
        <dbReference type="Proteomes" id="UP000249688"/>
    </source>
</evidence>
<dbReference type="OrthoDB" id="7265533at2"/>
<protein>
    <submittedName>
        <fullName evidence="1">Uncharacterized protein</fullName>
    </submittedName>
</protein>
<organism evidence="1 2">
    <name type="scientific">Humitalea rosea</name>
    <dbReference type="NCBI Taxonomy" id="990373"/>
    <lineage>
        <taxon>Bacteria</taxon>
        <taxon>Pseudomonadati</taxon>
        <taxon>Pseudomonadota</taxon>
        <taxon>Alphaproteobacteria</taxon>
        <taxon>Acetobacterales</taxon>
        <taxon>Roseomonadaceae</taxon>
        <taxon>Humitalea</taxon>
    </lineage>
</organism>
<keyword evidence="2" id="KW-1185">Reference proteome</keyword>
<dbReference type="RefSeq" id="WP_111399413.1">
    <property type="nucleotide sequence ID" value="NZ_QKYU01000020.1"/>
</dbReference>
<sequence>MTKPTERVRAIIRDARRTIGSPDNAPAVANAILSQMWTAVTTDQDVLRHLLARGLNAEIRAFLSRHYDEKDGSDAKQLRAAQLSMWPEAARTYVEQVGRERVWVPSRDEFVELVPDALQPGELREAGEHLLQHGTDCIRRGRLLLRLADLSQPEA</sequence>
<proteinExistence type="predicted"/>
<accession>A0A2W7I4P5</accession>
<evidence type="ECO:0000313" key="1">
    <source>
        <dbReference type="EMBL" id="PZW41836.1"/>
    </source>
</evidence>
<gene>
    <name evidence="1" type="ORF">C8P66_12026</name>
</gene>
<dbReference type="EMBL" id="QKYU01000020">
    <property type="protein sequence ID" value="PZW41836.1"/>
    <property type="molecule type" value="Genomic_DNA"/>
</dbReference>
<dbReference type="Proteomes" id="UP000249688">
    <property type="component" value="Unassembled WGS sequence"/>
</dbReference>